<dbReference type="SMART" id="SM00028">
    <property type="entry name" value="TPR"/>
    <property type="match status" value="2"/>
</dbReference>
<dbReference type="Gene3D" id="1.25.40.10">
    <property type="entry name" value="Tetratricopeptide repeat domain"/>
    <property type="match status" value="1"/>
</dbReference>
<keyword evidence="1" id="KW-0175">Coiled coil</keyword>
<organism evidence="3 4">
    <name type="scientific">Porites lobata</name>
    <dbReference type="NCBI Taxonomy" id="104759"/>
    <lineage>
        <taxon>Eukaryota</taxon>
        <taxon>Metazoa</taxon>
        <taxon>Cnidaria</taxon>
        <taxon>Anthozoa</taxon>
        <taxon>Hexacorallia</taxon>
        <taxon>Scleractinia</taxon>
        <taxon>Fungiina</taxon>
        <taxon>Poritidae</taxon>
        <taxon>Porites</taxon>
    </lineage>
</organism>
<dbReference type="Proteomes" id="UP001159405">
    <property type="component" value="Unassembled WGS sequence"/>
</dbReference>
<evidence type="ECO:0000313" key="4">
    <source>
        <dbReference type="Proteomes" id="UP001159405"/>
    </source>
</evidence>
<dbReference type="EMBL" id="CALNXK010000260">
    <property type="protein sequence ID" value="CAH3179622.1"/>
    <property type="molecule type" value="Genomic_DNA"/>
</dbReference>
<proteinExistence type="predicted"/>
<dbReference type="SUPFAM" id="SSF52540">
    <property type="entry name" value="P-loop containing nucleoside triphosphate hydrolases"/>
    <property type="match status" value="1"/>
</dbReference>
<keyword evidence="4" id="KW-1185">Reference proteome</keyword>
<reference evidence="3 4" key="1">
    <citation type="submission" date="2022-05" db="EMBL/GenBank/DDBJ databases">
        <authorList>
            <consortium name="Genoscope - CEA"/>
            <person name="William W."/>
        </authorList>
    </citation>
    <scope>NUCLEOTIDE SEQUENCE [LARGE SCALE GENOMIC DNA]</scope>
</reference>
<dbReference type="Gene3D" id="1.10.8.430">
    <property type="entry name" value="Helical domain of apoptotic protease-activating factors"/>
    <property type="match status" value="1"/>
</dbReference>
<dbReference type="InterPro" id="IPR042197">
    <property type="entry name" value="Apaf_helical"/>
</dbReference>
<dbReference type="PANTHER" id="PTHR47691">
    <property type="entry name" value="REGULATOR-RELATED"/>
    <property type="match status" value="1"/>
</dbReference>
<gene>
    <name evidence="3" type="ORF">PLOB_00022324</name>
</gene>
<feature type="domain" description="DZIP3-like HEPN" evidence="2">
    <location>
        <begin position="43"/>
        <end position="188"/>
    </location>
</feature>
<sequence>MASAAPMLPSTKENTNYARVCRLLVDVGSHVLRVTFDKIRPPGGLDTVLGSPSITATLQSLRRKKILNPLQWGKLYPAIRSSVSSEKFDITLLMVLLRSICGLTPPATGWDKFPPPTDLSCEADIARIKVYRNTVYAHATQTSIDDVTFENYWKNIRDTLVRLGGAAYEAAIDALRYDCLDPEMEEHYEQLLNQWKLDDDNIKDQLEELKASVHNIEKQLQLTSGKWNKHWNRKGALILLRMLLVYGQTPKSITRSELPEKEPNIYGRTKEIENIIKTLLGKSGENVAGVLVSGTAGVGKSTVAIQAGYRLKNEFKAIVKFCSLRGSYKGGSEDDGVVREILNVCGDQQVSEYPRHVLLNWCRQLENELILIVDSVEDAIEGPHKYHFLKLLSEMRMRSDCKIKFLITSSSDIETAGMVSEIPLLKIALGPLGVEESIEVLKNAANLTSDTGADTQVKLRKIAELCEKNPLALRLAGPLLAEESEYTFEGLQQKLEQNPTRTLGIMPMMEIAFEKLDESLKRSLVYLSVFPQSFKRDAAEAILGANCAEALTNLKNRCLIQKQDDRYLIHLLIRSYAKQIGVQRDEFGQILKDGKQYYLRHFLSLVSRNARKYWGENTCKESLMLFNEERVNLEYTLREVAGGPTKVQNCKELEDVLDSCSQLAPYIEDCVPFKLYDDFLHGLLQFSRSQENVCKQVEILCLLYDESRRHGGDMEKSEELIDQAIKLHDSNLLAFEQNSMSEAFYLSHYGRYISQELQERVRAQPLLQKVISIVENEVVQHASTFDRGRVLCQMGHNARLGEKRGQKAQAYFQRALHFRQSRFGVHVLTALAHKDMAGFYMSTKDFGEAEKNYEAAVQIFEDMGMMKQKEAVPTLKNFGRCYVKCRKYDQARRKFEMGSEVAENTIEGNHKWKVEINTNLALILYRDYPLEFREAKKIAKNVFDMAKELKMENWSQSEELKKFYEKN</sequence>
<dbReference type="PANTHER" id="PTHR47691:SF3">
    <property type="entry name" value="HTH-TYPE TRANSCRIPTIONAL REGULATOR RV0890C-RELATED"/>
    <property type="match status" value="1"/>
</dbReference>
<dbReference type="InterPro" id="IPR011990">
    <property type="entry name" value="TPR-like_helical_dom_sf"/>
</dbReference>
<evidence type="ECO:0000256" key="1">
    <source>
        <dbReference type="SAM" id="Coils"/>
    </source>
</evidence>
<comment type="caution">
    <text evidence="3">The sequence shown here is derived from an EMBL/GenBank/DDBJ whole genome shotgun (WGS) entry which is preliminary data.</text>
</comment>
<dbReference type="InterPro" id="IPR041249">
    <property type="entry name" value="HEPN_DZIP3"/>
</dbReference>
<dbReference type="InterPro" id="IPR019734">
    <property type="entry name" value="TPR_rpt"/>
</dbReference>
<protein>
    <recommendedName>
        <fullName evidence="2">DZIP3-like HEPN domain-containing protein</fullName>
    </recommendedName>
</protein>
<dbReference type="Gene3D" id="3.40.50.300">
    <property type="entry name" value="P-loop containing nucleotide triphosphate hydrolases"/>
    <property type="match status" value="1"/>
</dbReference>
<feature type="coiled-coil region" evidence="1">
    <location>
        <begin position="192"/>
        <end position="226"/>
    </location>
</feature>
<dbReference type="SUPFAM" id="SSF48452">
    <property type="entry name" value="TPR-like"/>
    <property type="match status" value="1"/>
</dbReference>
<name>A0ABN8RKW2_9CNID</name>
<evidence type="ECO:0000259" key="2">
    <source>
        <dbReference type="Pfam" id="PF18738"/>
    </source>
</evidence>
<dbReference type="Pfam" id="PF18738">
    <property type="entry name" value="HEPN_DZIP3"/>
    <property type="match status" value="1"/>
</dbReference>
<evidence type="ECO:0000313" key="3">
    <source>
        <dbReference type="EMBL" id="CAH3179622.1"/>
    </source>
</evidence>
<accession>A0ABN8RKW2</accession>
<dbReference type="InterPro" id="IPR027417">
    <property type="entry name" value="P-loop_NTPase"/>
</dbReference>